<feature type="transmembrane region" description="Helical" evidence="2">
    <location>
        <begin position="12"/>
        <end position="32"/>
    </location>
</feature>
<protein>
    <recommendedName>
        <fullName evidence="3">DUF4100 domain-containing protein</fullName>
    </recommendedName>
</protein>
<feature type="region of interest" description="Disordered" evidence="1">
    <location>
        <begin position="577"/>
        <end position="639"/>
    </location>
</feature>
<evidence type="ECO:0000256" key="1">
    <source>
        <dbReference type="SAM" id="MobiDB-lite"/>
    </source>
</evidence>
<feature type="compositionally biased region" description="Low complexity" evidence="1">
    <location>
        <begin position="606"/>
        <end position="618"/>
    </location>
</feature>
<reference evidence="4" key="1">
    <citation type="submission" date="2021-02" db="EMBL/GenBank/DDBJ databases">
        <title>Psilocybe cubensis genome.</title>
        <authorList>
            <person name="Mckernan K.J."/>
            <person name="Crawford S."/>
            <person name="Trippe A."/>
            <person name="Kane L.T."/>
            <person name="Mclaughlin S."/>
        </authorList>
    </citation>
    <scope>NUCLEOTIDE SEQUENCE [LARGE SCALE GENOMIC DNA]</scope>
    <source>
        <strain evidence="4">MGC-MH-2018</strain>
    </source>
</reference>
<gene>
    <name evidence="4" type="ORF">JR316_011152</name>
</gene>
<dbReference type="EMBL" id="JAFIQS010000013">
    <property type="protein sequence ID" value="KAG5163955.1"/>
    <property type="molecule type" value="Genomic_DNA"/>
</dbReference>
<organism evidence="4">
    <name type="scientific">Psilocybe cubensis</name>
    <name type="common">Psychedelic mushroom</name>
    <name type="synonym">Stropharia cubensis</name>
    <dbReference type="NCBI Taxonomy" id="181762"/>
    <lineage>
        <taxon>Eukaryota</taxon>
        <taxon>Fungi</taxon>
        <taxon>Dikarya</taxon>
        <taxon>Basidiomycota</taxon>
        <taxon>Agaricomycotina</taxon>
        <taxon>Agaricomycetes</taxon>
        <taxon>Agaricomycetidae</taxon>
        <taxon>Agaricales</taxon>
        <taxon>Agaricineae</taxon>
        <taxon>Strophariaceae</taxon>
        <taxon>Psilocybe</taxon>
    </lineage>
</organism>
<comment type="caution">
    <text evidence="4">The sequence shown here is derived from an EMBL/GenBank/DDBJ whole genome shotgun (WGS) entry which is preliminary data.</text>
</comment>
<accession>A0A8H8CGD1</accession>
<dbReference type="AlphaFoldDB" id="A0A8H8CGD1"/>
<dbReference type="OrthoDB" id="3252634at2759"/>
<dbReference type="InterPro" id="IPR025165">
    <property type="entry name" value="DUF4100"/>
</dbReference>
<keyword evidence="2" id="KW-0472">Membrane</keyword>
<evidence type="ECO:0000313" key="4">
    <source>
        <dbReference type="EMBL" id="KAG5163955.1"/>
    </source>
</evidence>
<sequence length="862" mass="95973">MDEVLVASHTIAAQPLVVTSDLGASGSLLLLVKKTRETLSHPQTPLIAVLQLLLLVYSFFVCSTHLGRRWHIIFGAHREGVSNIEPSTSRSLRQLPSRTLRQELVAAFQNPENLSDESLFIEVPENQATHSYLPSPTSPLFSPSELPSPISGSFEFPTTTHSHISPFILTPSPTSNTLQLPLQQFMPQPEAATMSPHMPARGDRSAPSFDPTKPRELCRYFSDLEFLFSISNVTDDTEQKKHAVRYVSLDVADIWETLPEFTNPLKNYQSFKAAVMDLYPDANDAYRYTMSDMDLLIGNRQRLGIHTLSDLAEYHSQYMAVTNFLCSKSKLSTLEQKRGYVRAFQPALWAKISQRLQLKKPDHYPDEPYDIIDVQTAAKFVLHGTHTASALAIPSSTPTASIPDVSIKPEQLGSIFTEFTKSIIEALNSTQNRSRSTEPTTQSGIREVKCNFCGKDHYIRNCDLVEEYRRAGKLKRNTEGKIVLPSGAFIPRDIPGTLMKERINEWHRRNPNQLATATLSASTLFGAVSSVQTPLESLSARQTIQLTYHLTADDRITLLEAELFNLRAKRPGFTPIIRTRAQKERAPVAEEDREISPPRDSEAPKPSTSTPDTSSQPPMVQNNDITAPRATTDDPQTEHPFRNALDAVYMPPQSRNVAALPKPAPKKNEPAYRTFPPIYDSDVANTVYNRSLEAPVTITQRELLSIAPEIRSQYRDSTTSKRSANTDKIAQTNLLENRADPTSNTVVFNASTVHPLPSSQHRSPPEGSTVIDDPFDIYYRSLRPGQHPDPNKIIVAKESSALRSIYPIVDNSLKVECILDPGCQIIAMSEDVCHSLSLIYDPTIKLNMQSANGTVDQSLGLA</sequence>
<keyword evidence="2" id="KW-1133">Transmembrane helix</keyword>
<proteinExistence type="predicted"/>
<keyword evidence="2" id="KW-0812">Transmembrane</keyword>
<name>A0A8H8CGD1_PSICU</name>
<feature type="compositionally biased region" description="Basic and acidic residues" evidence="1">
    <location>
        <begin position="581"/>
        <end position="603"/>
    </location>
</feature>
<evidence type="ECO:0000259" key="3">
    <source>
        <dbReference type="Pfam" id="PF13352"/>
    </source>
</evidence>
<dbReference type="Pfam" id="PF13352">
    <property type="entry name" value="DUF4100"/>
    <property type="match status" value="1"/>
</dbReference>
<feature type="domain" description="DUF4100" evidence="3">
    <location>
        <begin position="554"/>
        <end position="726"/>
    </location>
</feature>
<evidence type="ECO:0000256" key="2">
    <source>
        <dbReference type="SAM" id="Phobius"/>
    </source>
</evidence>
<feature type="transmembrane region" description="Helical" evidence="2">
    <location>
        <begin position="44"/>
        <end position="61"/>
    </location>
</feature>